<evidence type="ECO:0000313" key="6">
    <source>
        <dbReference type="Proteomes" id="UP000285084"/>
    </source>
</evidence>
<dbReference type="VEuPathDB" id="FungiDB:FOIG_11494"/>
<proteinExistence type="inferred from homology"/>
<dbReference type="GO" id="GO:0019722">
    <property type="term" value="P:calcium-mediated signaling"/>
    <property type="evidence" value="ECO:0007669"/>
    <property type="project" value="TreeGrafter"/>
</dbReference>
<dbReference type="AlphaFoldDB" id="A0A420MSX7"/>
<keyword evidence="3" id="KW-1015">Disulfide bond</keyword>
<sequence length="107" mass="11226">MKFFIITLSLITLASAAPAAKPQSGEISYGALNRDHIPCSVKGASAANCRPGAEANPYNRGCNAIEKCRGGVGGNLSSTDEFPRVQHRLTAYSVREGPSSSVIGMAW</sequence>
<dbReference type="Proteomes" id="UP000285084">
    <property type="component" value="Unassembled WGS sequence"/>
</dbReference>
<dbReference type="PANTHER" id="PTHR33136:SF114">
    <property type="entry name" value="OS01G0357900 PROTEIN"/>
    <property type="match status" value="1"/>
</dbReference>
<dbReference type="PANTHER" id="PTHR33136">
    <property type="entry name" value="RAPID ALKALINIZATION FACTOR-LIKE"/>
    <property type="match status" value="1"/>
</dbReference>
<dbReference type="VEuPathDB" id="FungiDB:FOC1_g10005670"/>
<organism evidence="5 6">
    <name type="scientific">Fusarium oxysporum</name>
    <name type="common">Fusarium vascular wilt</name>
    <dbReference type="NCBI Taxonomy" id="5507"/>
    <lineage>
        <taxon>Eukaryota</taxon>
        <taxon>Fungi</taxon>
        <taxon>Dikarya</taxon>
        <taxon>Ascomycota</taxon>
        <taxon>Pezizomycotina</taxon>
        <taxon>Sordariomycetes</taxon>
        <taxon>Hypocreomycetidae</taxon>
        <taxon>Hypocreales</taxon>
        <taxon>Nectriaceae</taxon>
        <taxon>Fusarium</taxon>
        <taxon>Fusarium oxysporum species complex</taxon>
    </lineage>
</organism>
<protein>
    <submittedName>
        <fullName evidence="5">Uncharacterized protein</fullName>
    </submittedName>
</protein>
<evidence type="ECO:0000256" key="4">
    <source>
        <dbReference type="SAM" id="SignalP"/>
    </source>
</evidence>
<reference evidence="5 6" key="1">
    <citation type="journal article" date="2018" name="Sci. Rep.">
        <title>Characterisation of pathogen-specific regions and novel effector candidates in Fusarium oxysporum f. sp. cepae.</title>
        <authorList>
            <person name="Armitage A.D."/>
            <person name="Taylor A."/>
            <person name="Sobczyk M.K."/>
            <person name="Baxter L."/>
            <person name="Greenfield B.P."/>
            <person name="Bates H.J."/>
            <person name="Wilson F."/>
            <person name="Jackson A.C."/>
            <person name="Ott S."/>
            <person name="Harrison R.J."/>
            <person name="Clarkson J.P."/>
        </authorList>
    </citation>
    <scope>NUCLEOTIDE SEQUENCE [LARGE SCALE GENOMIC DNA]</scope>
    <source>
        <strain evidence="5 6">Fo_A13</strain>
    </source>
</reference>
<accession>A0A420MSX7</accession>
<comment type="similarity">
    <text evidence="1">Belongs to the plant rapid alkalinization factor (RALF) family.</text>
</comment>
<evidence type="ECO:0000313" key="5">
    <source>
        <dbReference type="EMBL" id="RKK71132.1"/>
    </source>
</evidence>
<evidence type="ECO:0000256" key="1">
    <source>
        <dbReference type="ARBA" id="ARBA00009178"/>
    </source>
</evidence>
<dbReference type="VEuPathDB" id="FungiDB:FOZG_15376"/>
<feature type="chain" id="PRO_5019010669" evidence="4">
    <location>
        <begin position="17"/>
        <end position="107"/>
    </location>
</feature>
<name>A0A420MSX7_FUSOX</name>
<comment type="caution">
    <text evidence="5">The sequence shown here is derived from an EMBL/GenBank/DDBJ whole genome shotgun (WGS) entry which is preliminary data.</text>
</comment>
<gene>
    <name evidence="5" type="ORF">BFJ69_g11292</name>
</gene>
<dbReference type="VEuPathDB" id="FungiDB:FOC4_g10005547"/>
<evidence type="ECO:0000256" key="3">
    <source>
        <dbReference type="ARBA" id="ARBA00023157"/>
    </source>
</evidence>
<dbReference type="Pfam" id="PF05498">
    <property type="entry name" value="RALF"/>
    <property type="match status" value="1"/>
</dbReference>
<keyword evidence="2 4" id="KW-0732">Signal</keyword>
<dbReference type="VEuPathDB" id="FungiDB:FOMG_09497"/>
<dbReference type="VEuPathDB" id="FungiDB:FOXG_21151"/>
<dbReference type="InterPro" id="IPR008801">
    <property type="entry name" value="RALF"/>
</dbReference>
<dbReference type="EMBL" id="MRCX01000121">
    <property type="protein sequence ID" value="RKK71132.1"/>
    <property type="molecule type" value="Genomic_DNA"/>
</dbReference>
<evidence type="ECO:0000256" key="2">
    <source>
        <dbReference type="ARBA" id="ARBA00022729"/>
    </source>
</evidence>
<feature type="signal peptide" evidence="4">
    <location>
        <begin position="1"/>
        <end position="16"/>
    </location>
</feature>
<dbReference type="VEuPathDB" id="FungiDB:HZS61_010909"/>